<comment type="caution">
    <text evidence="1">The sequence shown here is derived from an EMBL/GenBank/DDBJ whole genome shotgun (WGS) entry which is preliminary data.</text>
</comment>
<dbReference type="Proteomes" id="UP000237105">
    <property type="component" value="Unassembled WGS sequence"/>
</dbReference>
<evidence type="ECO:0000313" key="1">
    <source>
        <dbReference type="EMBL" id="PON77517.1"/>
    </source>
</evidence>
<name>A0A2P5DW48_PARAD</name>
<evidence type="ECO:0000313" key="2">
    <source>
        <dbReference type="Proteomes" id="UP000237105"/>
    </source>
</evidence>
<proteinExistence type="predicted"/>
<accession>A0A2P5DW48</accession>
<organism evidence="1 2">
    <name type="scientific">Parasponia andersonii</name>
    <name type="common">Sponia andersonii</name>
    <dbReference type="NCBI Taxonomy" id="3476"/>
    <lineage>
        <taxon>Eukaryota</taxon>
        <taxon>Viridiplantae</taxon>
        <taxon>Streptophyta</taxon>
        <taxon>Embryophyta</taxon>
        <taxon>Tracheophyta</taxon>
        <taxon>Spermatophyta</taxon>
        <taxon>Magnoliopsida</taxon>
        <taxon>eudicotyledons</taxon>
        <taxon>Gunneridae</taxon>
        <taxon>Pentapetalae</taxon>
        <taxon>rosids</taxon>
        <taxon>fabids</taxon>
        <taxon>Rosales</taxon>
        <taxon>Cannabaceae</taxon>
        <taxon>Parasponia</taxon>
    </lineage>
</organism>
<reference evidence="2" key="1">
    <citation type="submission" date="2016-06" db="EMBL/GenBank/DDBJ databases">
        <title>Parallel loss of symbiosis genes in relatives of nitrogen-fixing non-legume Parasponia.</title>
        <authorList>
            <person name="Van Velzen R."/>
            <person name="Holmer R."/>
            <person name="Bu F."/>
            <person name="Rutten L."/>
            <person name="Van Zeijl A."/>
            <person name="Liu W."/>
            <person name="Santuari L."/>
            <person name="Cao Q."/>
            <person name="Sharma T."/>
            <person name="Shen D."/>
            <person name="Roswanjaya Y."/>
            <person name="Wardhani T."/>
            <person name="Kalhor M.S."/>
            <person name="Jansen J."/>
            <person name="Van den Hoogen J."/>
            <person name="Gungor B."/>
            <person name="Hartog M."/>
            <person name="Hontelez J."/>
            <person name="Verver J."/>
            <person name="Yang W.-C."/>
            <person name="Schijlen E."/>
            <person name="Repin R."/>
            <person name="Schilthuizen M."/>
            <person name="Schranz E."/>
            <person name="Heidstra R."/>
            <person name="Miyata K."/>
            <person name="Fedorova E."/>
            <person name="Kohlen W."/>
            <person name="Bisseling T."/>
            <person name="Smit S."/>
            <person name="Geurts R."/>
        </authorList>
    </citation>
    <scope>NUCLEOTIDE SEQUENCE [LARGE SCALE GENOMIC DNA]</scope>
    <source>
        <strain evidence="2">cv. WU1-14</strain>
    </source>
</reference>
<sequence>MNNLAKRCIAAVGAAPAVRGGDSSRSIEVNYDASMFLSSLAKTITKKKFESTSILLEFSCWERNKVVHGEKSNLPSDVVEGAGITLLEFQRAKLRIHSPLKNLRPSCKIRVVLVDGCSKLNVNAAIFDGHGCIRTGAISETSWVE</sequence>
<keyword evidence="2" id="KW-1185">Reference proteome</keyword>
<gene>
    <name evidence="1" type="ORF">PanWU01x14_026780</name>
</gene>
<dbReference type="EMBL" id="JXTB01000013">
    <property type="protein sequence ID" value="PON77517.1"/>
    <property type="molecule type" value="Genomic_DNA"/>
</dbReference>
<dbReference type="AlphaFoldDB" id="A0A2P5DW48"/>
<protein>
    <submittedName>
        <fullName evidence="1">Uncharacterized protein</fullName>
    </submittedName>
</protein>